<organism evidence="3 4">
    <name type="scientific">Actinoallomurus bryophytorum</name>
    <dbReference type="NCBI Taxonomy" id="1490222"/>
    <lineage>
        <taxon>Bacteria</taxon>
        <taxon>Bacillati</taxon>
        <taxon>Actinomycetota</taxon>
        <taxon>Actinomycetes</taxon>
        <taxon>Streptosporangiales</taxon>
        <taxon>Thermomonosporaceae</taxon>
        <taxon>Actinoallomurus</taxon>
    </lineage>
</organism>
<protein>
    <submittedName>
        <fullName evidence="3">Uncharacterized protein</fullName>
    </submittedName>
</protein>
<name>A0A543CFS6_9ACTN</name>
<sequence>MTQPPQYQHPHQGPYQQQPYPQGAPQQYQQPQYQQPGQYQQQPGQYQQQPGPQQYGQPGYGQQYQQPGQYQQPYQGAPQGYQQPYQAPQQQAGHPPQGQPAYQAQGQPGCRICGSGPAAQATFRGVVGAVLMHTIWTSHGPFCRDCGLHTFRRQTTKTLAGGWCSIGALVATPIFLLMNIVARGKVANLPAPQPRADGRGQAPLDPGPPVFQRPGAYVYPALFGLLVIAIIVSNLSASG</sequence>
<evidence type="ECO:0000256" key="1">
    <source>
        <dbReference type="SAM" id="MobiDB-lite"/>
    </source>
</evidence>
<keyword evidence="4" id="KW-1185">Reference proteome</keyword>
<dbReference type="AlphaFoldDB" id="A0A543CFS6"/>
<feature type="transmembrane region" description="Helical" evidence="2">
    <location>
        <begin position="217"/>
        <end position="237"/>
    </location>
</feature>
<evidence type="ECO:0000313" key="4">
    <source>
        <dbReference type="Proteomes" id="UP000316096"/>
    </source>
</evidence>
<keyword evidence="2" id="KW-1133">Transmembrane helix</keyword>
<accession>A0A543CFS6</accession>
<proteinExistence type="predicted"/>
<feature type="transmembrane region" description="Helical" evidence="2">
    <location>
        <begin position="159"/>
        <end position="182"/>
    </location>
</feature>
<dbReference type="Proteomes" id="UP000316096">
    <property type="component" value="Unassembled WGS sequence"/>
</dbReference>
<comment type="caution">
    <text evidence="3">The sequence shown here is derived from an EMBL/GenBank/DDBJ whole genome shotgun (WGS) entry which is preliminary data.</text>
</comment>
<evidence type="ECO:0000256" key="2">
    <source>
        <dbReference type="SAM" id="Phobius"/>
    </source>
</evidence>
<dbReference type="EMBL" id="VFOZ01000001">
    <property type="protein sequence ID" value="TQL95767.1"/>
    <property type="molecule type" value="Genomic_DNA"/>
</dbReference>
<evidence type="ECO:0000313" key="3">
    <source>
        <dbReference type="EMBL" id="TQL95767.1"/>
    </source>
</evidence>
<dbReference type="RefSeq" id="WP_141954242.1">
    <property type="nucleotide sequence ID" value="NZ_VFOZ01000001.1"/>
</dbReference>
<gene>
    <name evidence="3" type="ORF">FB559_1275</name>
</gene>
<dbReference type="OrthoDB" id="3298677at2"/>
<reference evidence="3 4" key="1">
    <citation type="submission" date="2019-06" db="EMBL/GenBank/DDBJ databases">
        <title>Sequencing the genomes of 1000 actinobacteria strains.</title>
        <authorList>
            <person name="Klenk H.-P."/>
        </authorList>
    </citation>
    <scope>NUCLEOTIDE SEQUENCE [LARGE SCALE GENOMIC DNA]</scope>
    <source>
        <strain evidence="3 4">DSM 102200</strain>
    </source>
</reference>
<keyword evidence="2" id="KW-0812">Transmembrane</keyword>
<feature type="region of interest" description="Disordered" evidence="1">
    <location>
        <begin position="1"/>
        <end position="106"/>
    </location>
</feature>
<keyword evidence="2" id="KW-0472">Membrane</keyword>